<dbReference type="InterPro" id="IPR003741">
    <property type="entry name" value="LUD_dom"/>
</dbReference>
<dbReference type="Gene3D" id="3.40.50.10420">
    <property type="entry name" value="NagB/RpiA/CoA transferase-like"/>
    <property type="match status" value="1"/>
</dbReference>
<comment type="caution">
    <text evidence="3">The sequence shown here is derived from an EMBL/GenBank/DDBJ whole genome shotgun (WGS) entry which is preliminary data.</text>
</comment>
<accession>A0A6G2CQ72</accession>
<dbReference type="PANTHER" id="PTHR36179">
    <property type="entry name" value="LUD_DOM DOMAIN-CONTAINING PROTEIN"/>
    <property type="match status" value="1"/>
</dbReference>
<dbReference type="Proteomes" id="UP000487649">
    <property type="component" value="Unassembled WGS sequence"/>
</dbReference>
<dbReference type="PIRSF" id="PIRSF020269">
    <property type="entry name" value="DUF1121"/>
    <property type="match status" value="1"/>
</dbReference>
<dbReference type="Pfam" id="PF02589">
    <property type="entry name" value="LUD_dom"/>
    <property type="match status" value="1"/>
</dbReference>
<evidence type="ECO:0000313" key="3">
    <source>
        <dbReference type="EMBL" id="MTL94852.1"/>
    </source>
</evidence>
<dbReference type="EMBL" id="WMQE01000029">
    <property type="protein sequence ID" value="MTK22067.1"/>
    <property type="molecule type" value="Genomic_DNA"/>
</dbReference>
<gene>
    <name evidence="3" type="ORF">GMA64_09965</name>
    <name evidence="2" type="ORF">GMA92_11645</name>
</gene>
<organism evidence="3">
    <name type="scientific">Turicibacter sanguinis</name>
    <dbReference type="NCBI Taxonomy" id="154288"/>
    <lineage>
        <taxon>Bacteria</taxon>
        <taxon>Bacillati</taxon>
        <taxon>Bacillota</taxon>
        <taxon>Erysipelotrichia</taxon>
        <taxon>Erysipelotrichales</taxon>
        <taxon>Turicibacteraceae</taxon>
        <taxon>Turicibacter</taxon>
    </lineage>
</organism>
<evidence type="ECO:0000259" key="1">
    <source>
        <dbReference type="Pfam" id="PF02589"/>
    </source>
</evidence>
<dbReference type="InterPro" id="IPR024185">
    <property type="entry name" value="FTHF_cligase-like_sf"/>
</dbReference>
<reference evidence="3 4" key="1">
    <citation type="journal article" date="2019" name="Nat. Med.">
        <title>A library of human gut bacterial isolates paired with longitudinal multiomics data enables mechanistic microbiome research.</title>
        <authorList>
            <person name="Poyet M."/>
            <person name="Groussin M."/>
            <person name="Gibbons S.M."/>
            <person name="Avila-Pacheco J."/>
            <person name="Jiang X."/>
            <person name="Kearney S.M."/>
            <person name="Perrotta A.R."/>
            <person name="Berdy B."/>
            <person name="Zhao S."/>
            <person name="Lieberman T.D."/>
            <person name="Swanson P.K."/>
            <person name="Smith M."/>
            <person name="Roesemann S."/>
            <person name="Alexander J.E."/>
            <person name="Rich S.A."/>
            <person name="Livny J."/>
            <person name="Vlamakis H."/>
            <person name="Clish C."/>
            <person name="Bullock K."/>
            <person name="Deik A."/>
            <person name="Scott J."/>
            <person name="Pierce K.A."/>
            <person name="Xavier R.J."/>
            <person name="Alm E.J."/>
        </authorList>
    </citation>
    <scope>NUCLEOTIDE SEQUENCE</scope>
    <source>
        <strain evidence="3">BIOML-A179</strain>
        <strain evidence="2 4">BIOML-A198</strain>
    </source>
</reference>
<evidence type="ECO:0000313" key="2">
    <source>
        <dbReference type="EMBL" id="MTK22067.1"/>
    </source>
</evidence>
<dbReference type="AlphaFoldDB" id="A0A6G2CQ72"/>
<proteinExistence type="predicted"/>
<dbReference type="PANTHER" id="PTHR36179:SF2">
    <property type="entry name" value="LUD DOMAIN-CONTAINING PROTEIN"/>
    <property type="match status" value="1"/>
</dbReference>
<name>A0A6G2CQ72_9FIRM</name>
<sequence length="213" mass="23933">MNEFVNEVMIKRVERTMKALEAHCMNPMFVKTREEALMLVKSMLSEGDKIGVGGSVTLNEVGIMQELQSGKYDFIATQEANLTNEERHSRYRECFMADVYLSSANAITEDGFLYNVDGRSNRVAALLYGPNKVIIVAGVNKIVRDLDAAIKRNREVAAPANALRLNKKTPCAKTLRCSDCKSLERICRNYVLMGPQGFKDRVHVILVNEHLGF</sequence>
<feature type="domain" description="LUD" evidence="1">
    <location>
        <begin position="13"/>
        <end position="207"/>
    </location>
</feature>
<dbReference type="RefSeq" id="WP_006785906.1">
    <property type="nucleotide sequence ID" value="NZ_CAJJOK010000001.1"/>
</dbReference>
<dbReference type="EMBL" id="WMQV01000024">
    <property type="protein sequence ID" value="MTL94852.1"/>
    <property type="molecule type" value="Genomic_DNA"/>
</dbReference>
<dbReference type="InterPro" id="IPR009501">
    <property type="entry name" value="UCP020269"/>
</dbReference>
<protein>
    <submittedName>
        <fullName evidence="3">Lactate utilization protein</fullName>
    </submittedName>
</protein>
<evidence type="ECO:0000313" key="4">
    <source>
        <dbReference type="Proteomes" id="UP000487649"/>
    </source>
</evidence>